<name>A0A1E2URI8_9GAMM</name>
<dbReference type="EMBL" id="LVJZ01000003">
    <property type="protein sequence ID" value="ODB97356.1"/>
    <property type="molecule type" value="Genomic_DNA"/>
</dbReference>
<dbReference type="AlphaFoldDB" id="A0A1E2URI8"/>
<comment type="caution">
    <text evidence="1">The sequence shown here is derived from an EMBL/GenBank/DDBJ whole genome shotgun (WGS) entry which is preliminary data.</text>
</comment>
<reference evidence="1 2" key="1">
    <citation type="submission" date="2016-03" db="EMBL/GenBank/DDBJ databases">
        <title>Chemosynthetic sulphur-oxidizing symbionts of marine invertebrate animals are capable of nitrogen fixation.</title>
        <authorList>
            <person name="Petersen J.M."/>
            <person name="Kemper A."/>
            <person name="Gruber-Vodicka H."/>
            <person name="Cardini U."/>
            <person name="Geest Mvander."/>
            <person name="Kleiner M."/>
            <person name="Bulgheresi S."/>
            <person name="Fussmann M."/>
            <person name="Herbold C."/>
            <person name="Seah B.K.B."/>
            <person name="Antony C.Paul."/>
            <person name="Liu D."/>
            <person name="Belitz A."/>
            <person name="Weber M."/>
        </authorList>
    </citation>
    <scope>NUCLEOTIDE SEQUENCE [LARGE SCALE GENOMIC DNA]</scope>
    <source>
        <strain evidence="1">G_D</strain>
    </source>
</reference>
<dbReference type="InterPro" id="IPR010775">
    <property type="entry name" value="DUF1365"/>
</dbReference>
<dbReference type="PANTHER" id="PTHR33973">
    <property type="entry name" value="OS07G0153300 PROTEIN"/>
    <property type="match status" value="1"/>
</dbReference>
<dbReference type="STRING" id="1818881.A3196_11645"/>
<evidence type="ECO:0008006" key="3">
    <source>
        <dbReference type="Google" id="ProtNLM"/>
    </source>
</evidence>
<dbReference type="RefSeq" id="WP_069024500.1">
    <property type="nucleotide sequence ID" value="NZ_LVJZ01000003.1"/>
</dbReference>
<dbReference type="Pfam" id="PF07103">
    <property type="entry name" value="DUF1365"/>
    <property type="match status" value="1"/>
</dbReference>
<protein>
    <recommendedName>
        <fullName evidence="3">DUF1365 domain-containing protein</fullName>
    </recommendedName>
</protein>
<sequence>MCDRQSRIYLTQVMHQRLFPVNYRFSYPVFSLLIDLNRIDEECRSLSLLSLDRFNLLSFNRKDHGSRDGSCLKNWATQLLASQNIDIGNGSIKLLCFPRILGYAFNPISIWYCYHSDGSLKALICEVNNTFKEHHFYLIHNQGDKLSWPVNATKKKQFHVSPLISMNGEYHFSFHKPGKRIGVVIREYQNDRLMLTASQAGYSYPLIDSRLLYALVRTPLMTFKVVLAIHWQALKIWLRGAKFFPKPKPPKEQISI</sequence>
<organism evidence="1 2">
    <name type="scientific">Candidatus Thiodiazotropha endoloripes</name>
    <dbReference type="NCBI Taxonomy" id="1818881"/>
    <lineage>
        <taxon>Bacteria</taxon>
        <taxon>Pseudomonadati</taxon>
        <taxon>Pseudomonadota</taxon>
        <taxon>Gammaproteobacteria</taxon>
        <taxon>Chromatiales</taxon>
        <taxon>Sedimenticolaceae</taxon>
        <taxon>Candidatus Thiodiazotropha</taxon>
    </lineage>
</organism>
<evidence type="ECO:0000313" key="1">
    <source>
        <dbReference type="EMBL" id="ODB97356.1"/>
    </source>
</evidence>
<evidence type="ECO:0000313" key="2">
    <source>
        <dbReference type="Proteomes" id="UP000094849"/>
    </source>
</evidence>
<keyword evidence="2" id="KW-1185">Reference proteome</keyword>
<gene>
    <name evidence="1" type="ORF">A3196_11645</name>
</gene>
<proteinExistence type="predicted"/>
<dbReference type="Proteomes" id="UP000094849">
    <property type="component" value="Unassembled WGS sequence"/>
</dbReference>
<dbReference type="PANTHER" id="PTHR33973:SF4">
    <property type="entry name" value="OS07G0153300 PROTEIN"/>
    <property type="match status" value="1"/>
</dbReference>
<accession>A0A1E2URI8</accession>